<organism evidence="1 2">
    <name type="scientific">Xylaria curta</name>
    <dbReference type="NCBI Taxonomy" id="42375"/>
    <lineage>
        <taxon>Eukaryota</taxon>
        <taxon>Fungi</taxon>
        <taxon>Dikarya</taxon>
        <taxon>Ascomycota</taxon>
        <taxon>Pezizomycotina</taxon>
        <taxon>Sordariomycetes</taxon>
        <taxon>Xylariomycetidae</taxon>
        <taxon>Xylariales</taxon>
        <taxon>Xylariaceae</taxon>
        <taxon>Xylaria</taxon>
    </lineage>
</organism>
<comment type="caution">
    <text evidence="1">The sequence shown here is derived from an EMBL/GenBank/DDBJ whole genome shotgun (WGS) entry which is preliminary data.</text>
</comment>
<proteinExistence type="predicted"/>
<evidence type="ECO:0000313" key="1">
    <source>
        <dbReference type="EMBL" id="KAJ2986720.1"/>
    </source>
</evidence>
<dbReference type="EMBL" id="JAPDGR010000904">
    <property type="protein sequence ID" value="KAJ2986720.1"/>
    <property type="molecule type" value="Genomic_DNA"/>
</dbReference>
<accession>A0ACC1P5L8</accession>
<name>A0ACC1P5L8_9PEZI</name>
<dbReference type="Proteomes" id="UP001143856">
    <property type="component" value="Unassembled WGS sequence"/>
</dbReference>
<sequence length="578" mass="67559">MTVLPPDPYKVLGVSKDAQILEIRAAYRKLVLKCHPDKIQDPALKEEKQVEFQQVQQAYELLGNEVEREKYDRKAEVYELVRERERAKTSAARATSSTPKQDPIYYHVKEASPRATTFANSSPYGRTPPRSWEDTTSKARQFEESARYARKTASYEKERPSKREEERRRRKEDEGWAREKEREREREREMKEARKAKERKEEKDRTTRDREDRDKEKRKEEKKKIHSDREKEREKQRKSDAAEKHRSRHIPIIEETSDSSDSSDDDVIYEPKPDRKKSSSGRKPEDVDPLSTSDRTRKYSGNMEEAIRYLTKSGSKAPPAFNRAQTFSEGFSKLSNTPMVPTPPPATTPFVPPPPQVNEPEEISEDDDTARRSSARPSLRRMSHDNSRSSREKPPSHKKSGSSRDHQPPIIVEAGSPHQVPGFGRSETWYPQTDRERDRHERSRSRPTQGVFAENDESDDDQERRHRPSRRTQSPEPMRAQVRYAVDGTKSIPIRPKQYHEQPLRGSYKTKTAHIIPNSSAPRAQRKHTAYARDYYEDERPQYFSVPEVKYATQFDERDISYSDMPYRGSYRADIHAL</sequence>
<keyword evidence="2" id="KW-1185">Reference proteome</keyword>
<evidence type="ECO:0000313" key="2">
    <source>
        <dbReference type="Proteomes" id="UP001143856"/>
    </source>
</evidence>
<protein>
    <submittedName>
        <fullName evidence="1">Uncharacterized protein</fullName>
    </submittedName>
</protein>
<gene>
    <name evidence="1" type="ORF">NUW58_g4894</name>
</gene>
<reference evidence="1" key="1">
    <citation type="submission" date="2022-10" db="EMBL/GenBank/DDBJ databases">
        <title>Genome Sequence of Xylaria curta.</title>
        <authorList>
            <person name="Buettner E."/>
        </authorList>
    </citation>
    <scope>NUCLEOTIDE SEQUENCE</scope>
    <source>
        <strain evidence="1">Babe10</strain>
    </source>
</reference>